<dbReference type="PANTHER" id="PTHR46700:SF2">
    <property type="entry name" value="ARM REPEAT SUPERFAMILY PROTEIN"/>
    <property type="match status" value="1"/>
</dbReference>
<dbReference type="InterPro" id="IPR016024">
    <property type="entry name" value="ARM-type_fold"/>
</dbReference>
<dbReference type="InterPro" id="IPR011989">
    <property type="entry name" value="ARM-like"/>
</dbReference>
<accession>A0A5C7GS58</accession>
<evidence type="ECO:0008006" key="4">
    <source>
        <dbReference type="Google" id="ProtNLM"/>
    </source>
</evidence>
<feature type="region of interest" description="Disordered" evidence="1">
    <location>
        <begin position="366"/>
        <end position="390"/>
    </location>
</feature>
<dbReference type="SUPFAM" id="SSF48371">
    <property type="entry name" value="ARM repeat"/>
    <property type="match status" value="1"/>
</dbReference>
<dbReference type="OrthoDB" id="777117at2759"/>
<organism evidence="2 3">
    <name type="scientific">Acer yangbiense</name>
    <dbReference type="NCBI Taxonomy" id="1000413"/>
    <lineage>
        <taxon>Eukaryota</taxon>
        <taxon>Viridiplantae</taxon>
        <taxon>Streptophyta</taxon>
        <taxon>Embryophyta</taxon>
        <taxon>Tracheophyta</taxon>
        <taxon>Spermatophyta</taxon>
        <taxon>Magnoliopsida</taxon>
        <taxon>eudicotyledons</taxon>
        <taxon>Gunneridae</taxon>
        <taxon>Pentapetalae</taxon>
        <taxon>rosids</taxon>
        <taxon>malvids</taxon>
        <taxon>Sapindales</taxon>
        <taxon>Sapindaceae</taxon>
        <taxon>Hippocastanoideae</taxon>
        <taxon>Acereae</taxon>
        <taxon>Acer</taxon>
    </lineage>
</organism>
<evidence type="ECO:0000256" key="1">
    <source>
        <dbReference type="SAM" id="MobiDB-lite"/>
    </source>
</evidence>
<evidence type="ECO:0000313" key="2">
    <source>
        <dbReference type="EMBL" id="TXG47558.1"/>
    </source>
</evidence>
<dbReference type="Proteomes" id="UP000323000">
    <property type="component" value="Chromosome 13"/>
</dbReference>
<reference evidence="3" key="1">
    <citation type="journal article" date="2019" name="Gigascience">
        <title>De novo genome assembly of the endangered Acer yangbiense, a plant species with extremely small populations endemic to Yunnan Province, China.</title>
        <authorList>
            <person name="Yang J."/>
            <person name="Wariss H.M."/>
            <person name="Tao L."/>
            <person name="Zhang R."/>
            <person name="Yun Q."/>
            <person name="Hollingsworth P."/>
            <person name="Dao Z."/>
            <person name="Luo G."/>
            <person name="Guo H."/>
            <person name="Ma Y."/>
            <person name="Sun W."/>
        </authorList>
    </citation>
    <scope>NUCLEOTIDE SEQUENCE [LARGE SCALE GENOMIC DNA]</scope>
    <source>
        <strain evidence="3">cv. Malutang</strain>
    </source>
</reference>
<evidence type="ECO:0000313" key="3">
    <source>
        <dbReference type="Proteomes" id="UP000323000"/>
    </source>
</evidence>
<protein>
    <recommendedName>
        <fullName evidence="4">Armadillo repeat-containing domain-containing protein</fullName>
    </recommendedName>
</protein>
<keyword evidence="3" id="KW-1185">Reference proteome</keyword>
<gene>
    <name evidence="2" type="ORF">EZV62_026852</name>
</gene>
<comment type="caution">
    <text evidence="2">The sequence shown here is derived from an EMBL/GenBank/DDBJ whole genome shotgun (WGS) entry which is preliminary data.</text>
</comment>
<name>A0A5C7GS58_9ROSI</name>
<dbReference type="EMBL" id="VAHF01000013">
    <property type="protein sequence ID" value="TXG47558.1"/>
    <property type="molecule type" value="Genomic_DNA"/>
</dbReference>
<sequence length="438" mass="48434">MSSSSSSLSSSSAWLLSYIKLRFFSRIRRFLQSKTARKRCTESKTGINQQQLEETEQQEEEEVIKIMEKQSEVDDDCVVLQKSVKRLHFGSWEEKEMAAMEIQRLAKQDVKIKKLMAELGVIHMLVSMAATEVVGRRRTAVKALIELANGTYTNKALMVEAGILSKLPKNVETVDESTRHEFAELLLSLSSLSLANTQFPVSSSKILLFLVGILESAGSSVETKELCIGTLYNLSAVLDNAGPLVSNGAVQTLLKLSSIKEVHSEKSLATLGNLVVTLMGKKAMEDSPLVPGSLIEILTWEDNPKCQELSAYILMILAHQSSAQREKMSKSGIVHVILEVALLGSPLAQKRALKLLQWFKDERQVRMGPHSGPQTGRLAMGSPVNPREAQEGKKMMKNLVKQSLNKNMEMITRRANACDDSSKLKALVISTSSKSLPY</sequence>
<dbReference type="AlphaFoldDB" id="A0A5C7GS58"/>
<proteinExistence type="predicted"/>
<dbReference type="Gene3D" id="1.25.10.10">
    <property type="entry name" value="Leucine-rich Repeat Variant"/>
    <property type="match status" value="1"/>
</dbReference>
<dbReference type="PANTHER" id="PTHR46700">
    <property type="entry name" value="ARM REPEAT SUPERFAMILY PROTEIN"/>
    <property type="match status" value="1"/>
</dbReference>